<dbReference type="InterPro" id="IPR000595">
    <property type="entry name" value="cNMP-bd_dom"/>
</dbReference>
<feature type="domain" description="Cyclic nucleotide-binding" evidence="1">
    <location>
        <begin position="13"/>
        <end position="82"/>
    </location>
</feature>
<reference evidence="2" key="1">
    <citation type="submission" date="2024-01" db="EMBL/GenBank/DDBJ databases">
        <title>First draft genome sequence data of TA4-1, the type strain of Gram-positive actinobacterium Streptomyces chiangmaiensis.</title>
        <authorList>
            <person name="Yasawong M."/>
            <person name="Nantapong N."/>
        </authorList>
    </citation>
    <scope>NUCLEOTIDE SEQUENCE</scope>
    <source>
        <strain evidence="2">TA4-1</strain>
    </source>
</reference>
<organism evidence="2 3">
    <name type="scientific">Streptomyces chiangmaiensis</name>
    <dbReference type="NCBI Taxonomy" id="766497"/>
    <lineage>
        <taxon>Bacteria</taxon>
        <taxon>Bacillati</taxon>
        <taxon>Actinomycetota</taxon>
        <taxon>Actinomycetes</taxon>
        <taxon>Kitasatosporales</taxon>
        <taxon>Streptomycetaceae</taxon>
        <taxon>Streptomyces</taxon>
    </lineage>
</organism>
<evidence type="ECO:0000313" key="3">
    <source>
        <dbReference type="Proteomes" id="UP001333996"/>
    </source>
</evidence>
<accession>A0ABU7FW04</accession>
<keyword evidence="3" id="KW-1185">Reference proteome</keyword>
<evidence type="ECO:0000313" key="2">
    <source>
        <dbReference type="EMBL" id="MED7827274.1"/>
    </source>
</evidence>
<dbReference type="Gene3D" id="2.60.120.10">
    <property type="entry name" value="Jelly Rolls"/>
    <property type="match status" value="1"/>
</dbReference>
<proteinExistence type="predicted"/>
<dbReference type="SUPFAM" id="SSF51206">
    <property type="entry name" value="cAMP-binding domain-like"/>
    <property type="match status" value="1"/>
</dbReference>
<dbReference type="SMART" id="SM00100">
    <property type="entry name" value="cNMP"/>
    <property type="match status" value="1"/>
</dbReference>
<dbReference type="InterPro" id="IPR018490">
    <property type="entry name" value="cNMP-bd_dom_sf"/>
</dbReference>
<protein>
    <submittedName>
        <fullName evidence="2">Cyclic nucleotide-binding domain-containing protein</fullName>
    </submittedName>
</protein>
<dbReference type="RefSeq" id="WP_329511657.1">
    <property type="nucleotide sequence ID" value="NZ_BAAAYZ010000061.1"/>
</dbReference>
<dbReference type="Proteomes" id="UP001333996">
    <property type="component" value="Unassembled WGS sequence"/>
</dbReference>
<comment type="caution">
    <text evidence="2">The sequence shown here is derived from an EMBL/GenBank/DDBJ whole genome shotgun (WGS) entry which is preliminary data.</text>
</comment>
<name>A0ABU7FW04_9ACTN</name>
<sequence length="158" mass="17302">MNSRTDSGRLTGILASLPAEHRERLMRLAHEVDHPGSIRLFEEGEEADRFWIIRTGTVALDVQIPGRGPAVVETIGPGGLLGWSWLCPPHQWHLGAETRSPVSAWQFDAPAVRELCATHPALGLALVTLVAETIGHRLRATRTRLLDLYGPQAGRPTP</sequence>
<dbReference type="EMBL" id="JAYWVC010000218">
    <property type="protein sequence ID" value="MED7827274.1"/>
    <property type="molecule type" value="Genomic_DNA"/>
</dbReference>
<dbReference type="PROSITE" id="PS50042">
    <property type="entry name" value="CNMP_BINDING_3"/>
    <property type="match status" value="1"/>
</dbReference>
<dbReference type="InterPro" id="IPR014710">
    <property type="entry name" value="RmlC-like_jellyroll"/>
</dbReference>
<evidence type="ECO:0000259" key="1">
    <source>
        <dbReference type="PROSITE" id="PS50042"/>
    </source>
</evidence>
<dbReference type="Pfam" id="PF00027">
    <property type="entry name" value="cNMP_binding"/>
    <property type="match status" value="1"/>
</dbReference>
<gene>
    <name evidence="2" type="ORF">VXC91_36550</name>
</gene>
<dbReference type="CDD" id="cd00038">
    <property type="entry name" value="CAP_ED"/>
    <property type="match status" value="1"/>
</dbReference>